<keyword evidence="2" id="KW-0808">Transferase</keyword>
<comment type="caution">
    <text evidence="5">The sequence shown here is derived from an EMBL/GenBank/DDBJ whole genome shotgun (WGS) entry which is preliminary data.</text>
</comment>
<evidence type="ECO:0000256" key="1">
    <source>
        <dbReference type="ARBA" id="ARBA00022603"/>
    </source>
</evidence>
<dbReference type="RefSeq" id="WP_053935947.1">
    <property type="nucleotide sequence ID" value="NZ_LAQT01000001.1"/>
</dbReference>
<evidence type="ECO:0000256" key="4">
    <source>
        <dbReference type="SAM" id="Phobius"/>
    </source>
</evidence>
<keyword evidence="4" id="KW-0812">Transmembrane</keyword>
<dbReference type="STRING" id="857265.WG78_01180"/>
<dbReference type="SUPFAM" id="SSF53335">
    <property type="entry name" value="S-adenosyl-L-methionine-dependent methyltransferases"/>
    <property type="match status" value="1"/>
</dbReference>
<name>A0A0N0GR11_9NEIS</name>
<dbReference type="EMBL" id="LAQT01000001">
    <property type="protein sequence ID" value="KPC55228.1"/>
    <property type="molecule type" value="Genomic_DNA"/>
</dbReference>
<keyword evidence="6" id="KW-1185">Reference proteome</keyword>
<feature type="transmembrane region" description="Helical" evidence="4">
    <location>
        <begin position="73"/>
        <end position="90"/>
    </location>
</feature>
<keyword evidence="3" id="KW-0949">S-adenosyl-L-methionine</keyword>
<protein>
    <submittedName>
        <fullName evidence="5">Uncharacterized protein</fullName>
    </submittedName>
</protein>
<keyword evidence="1" id="KW-0489">Methyltransferase</keyword>
<gene>
    <name evidence="5" type="ORF">WG78_01180</name>
</gene>
<dbReference type="Gene3D" id="3.40.50.150">
    <property type="entry name" value="Vaccinia Virus protein VP39"/>
    <property type="match status" value="1"/>
</dbReference>
<dbReference type="GO" id="GO:0016279">
    <property type="term" value="F:protein-lysine N-methyltransferase activity"/>
    <property type="evidence" value="ECO:0007669"/>
    <property type="project" value="InterPro"/>
</dbReference>
<dbReference type="Proteomes" id="UP000037939">
    <property type="component" value="Unassembled WGS sequence"/>
</dbReference>
<accession>A0A0N0GR11</accession>
<dbReference type="GO" id="GO:0032259">
    <property type="term" value="P:methylation"/>
    <property type="evidence" value="ECO:0007669"/>
    <property type="project" value="UniProtKB-KW"/>
</dbReference>
<dbReference type="PANTHER" id="PTHR13610">
    <property type="entry name" value="METHYLTRANSFERASE DOMAIN-CONTAINING PROTEIN"/>
    <property type="match status" value="1"/>
</dbReference>
<dbReference type="OrthoDB" id="5611641at2"/>
<organism evidence="5 6">
    <name type="scientific">Amantichitinum ursilacus</name>
    <dbReference type="NCBI Taxonomy" id="857265"/>
    <lineage>
        <taxon>Bacteria</taxon>
        <taxon>Pseudomonadati</taxon>
        <taxon>Pseudomonadota</taxon>
        <taxon>Betaproteobacteria</taxon>
        <taxon>Neisseriales</taxon>
        <taxon>Chitinibacteraceae</taxon>
        <taxon>Amantichitinum</taxon>
    </lineage>
</organism>
<evidence type="ECO:0000256" key="3">
    <source>
        <dbReference type="ARBA" id="ARBA00022691"/>
    </source>
</evidence>
<feature type="transmembrane region" description="Helical" evidence="4">
    <location>
        <begin position="50"/>
        <end position="68"/>
    </location>
</feature>
<keyword evidence="4" id="KW-0472">Membrane</keyword>
<dbReference type="InterPro" id="IPR029063">
    <property type="entry name" value="SAM-dependent_MTases_sf"/>
</dbReference>
<dbReference type="InterPro" id="IPR026170">
    <property type="entry name" value="FAM173A/B"/>
</dbReference>
<keyword evidence="4" id="KW-1133">Transmembrane helix</keyword>
<evidence type="ECO:0000313" key="5">
    <source>
        <dbReference type="EMBL" id="KPC55228.1"/>
    </source>
</evidence>
<evidence type="ECO:0000313" key="6">
    <source>
        <dbReference type="Proteomes" id="UP000037939"/>
    </source>
</evidence>
<dbReference type="PANTHER" id="PTHR13610:SF11">
    <property type="entry name" value="METHYLTRANSFERASE DOMAIN-CONTAINING PROTEIN"/>
    <property type="match status" value="1"/>
</dbReference>
<reference evidence="5 6" key="1">
    <citation type="submission" date="2015-07" db="EMBL/GenBank/DDBJ databases">
        <title>Draft genome sequence of the Amantichitinum ursilacus IGB-41, a new chitin-degrading bacterium.</title>
        <authorList>
            <person name="Kirstahler P."/>
            <person name="Guenther M."/>
            <person name="Grumaz C."/>
            <person name="Rupp S."/>
            <person name="Zibek S."/>
            <person name="Sohn K."/>
        </authorList>
    </citation>
    <scope>NUCLEOTIDE SEQUENCE [LARGE SCALE GENOMIC DNA]</scope>
    <source>
        <strain evidence="5 6">IGB-41</strain>
    </source>
</reference>
<dbReference type="AlphaFoldDB" id="A0A0N0GR11"/>
<sequence>MSQPLRFVLLQLAAVLLAFWLLPRAGVLDQAITAGLLAAVVARVVHDRRWWMLIHAVFPVAIVGALALDVPPWVWLVAFVLMFVVYSGAVRSRVPLYLSNQHALGKLSEHIPPNARLLDIGAGTGTVLAWLRRQRPDVQLSGIELAWLPWLIGRLRLGKAATWLRGDAMALNLGGYDVIYAYLSPEPMADLWLKLQQEWQPGSRLISNSFAIPGVPPDEIVTVEDWKNSRLYIWHHR</sequence>
<proteinExistence type="predicted"/>
<evidence type="ECO:0000256" key="2">
    <source>
        <dbReference type="ARBA" id="ARBA00022679"/>
    </source>
</evidence>